<sequence length="66" mass="8090">MINKYIISHKEDEVEIYEDPRLKLRFKKDKKKDKQIITEIHHSRDGRLSISLDEEVLRKLINEIDW</sequence>
<evidence type="ECO:0000313" key="2">
    <source>
        <dbReference type="Proteomes" id="UP000634435"/>
    </source>
</evidence>
<protein>
    <submittedName>
        <fullName evidence="1">Uncharacterized protein</fullName>
    </submittedName>
</protein>
<dbReference type="Proteomes" id="UP000634435">
    <property type="component" value="Unassembled WGS sequence"/>
</dbReference>
<dbReference type="RefSeq" id="WP_160807694.1">
    <property type="nucleotide sequence ID" value="NZ_BMPN01000022.1"/>
</dbReference>
<gene>
    <name evidence="1" type="ORF">GCM10007111_44290</name>
</gene>
<reference evidence="2" key="1">
    <citation type="journal article" date="2019" name="Int. J. Syst. Evol. Microbiol.">
        <title>The Global Catalogue of Microorganisms (GCM) 10K type strain sequencing project: providing services to taxonomists for standard genome sequencing and annotation.</title>
        <authorList>
            <consortium name="The Broad Institute Genomics Platform"/>
            <consortium name="The Broad Institute Genome Sequencing Center for Infectious Disease"/>
            <person name="Wu L."/>
            <person name="Ma J."/>
        </authorList>
    </citation>
    <scope>NUCLEOTIDE SEQUENCE [LARGE SCALE GENOMIC DNA]</scope>
    <source>
        <strain evidence="2">JCM 30071</strain>
    </source>
</reference>
<organism evidence="1 2">
    <name type="scientific">Virgibacillus kapii</name>
    <dbReference type="NCBI Taxonomy" id="1638645"/>
    <lineage>
        <taxon>Bacteria</taxon>
        <taxon>Bacillati</taxon>
        <taxon>Bacillota</taxon>
        <taxon>Bacilli</taxon>
        <taxon>Bacillales</taxon>
        <taxon>Bacillaceae</taxon>
        <taxon>Virgibacillus</taxon>
    </lineage>
</organism>
<dbReference type="EMBL" id="BMPN01000022">
    <property type="protein sequence ID" value="GGJ77943.1"/>
    <property type="molecule type" value="Genomic_DNA"/>
</dbReference>
<evidence type="ECO:0000313" key="1">
    <source>
        <dbReference type="EMBL" id="GGJ77943.1"/>
    </source>
</evidence>
<accession>A0ABQ2DYB9</accession>
<keyword evidence="2" id="KW-1185">Reference proteome</keyword>
<proteinExistence type="predicted"/>
<name>A0ABQ2DYB9_9BACI</name>
<comment type="caution">
    <text evidence="1">The sequence shown here is derived from an EMBL/GenBank/DDBJ whole genome shotgun (WGS) entry which is preliminary data.</text>
</comment>